<dbReference type="InterPro" id="IPR004358">
    <property type="entry name" value="Sig_transdc_His_kin-like_C"/>
</dbReference>
<evidence type="ECO:0000256" key="1">
    <source>
        <dbReference type="ARBA" id="ARBA00000085"/>
    </source>
</evidence>
<dbReference type="Gene3D" id="3.30.565.10">
    <property type="entry name" value="Histidine kinase-like ATPase, C-terminal domain"/>
    <property type="match status" value="1"/>
</dbReference>
<dbReference type="SUPFAM" id="SSF47384">
    <property type="entry name" value="Homodimeric domain of signal transducing histidine kinase"/>
    <property type="match status" value="1"/>
</dbReference>
<keyword evidence="6" id="KW-0902">Two-component regulatory system</keyword>
<accession>A0A223NPT3</accession>
<evidence type="ECO:0000256" key="3">
    <source>
        <dbReference type="ARBA" id="ARBA00022553"/>
    </source>
</evidence>
<dbReference type="GO" id="GO:0016036">
    <property type="term" value="P:cellular response to phosphate starvation"/>
    <property type="evidence" value="ECO:0007669"/>
    <property type="project" value="TreeGrafter"/>
</dbReference>
<gene>
    <name evidence="9" type="ORF">MuYL_0022</name>
</gene>
<dbReference type="SMART" id="SM00388">
    <property type="entry name" value="HisKA"/>
    <property type="match status" value="1"/>
</dbReference>
<dbReference type="InterPro" id="IPR005467">
    <property type="entry name" value="His_kinase_dom"/>
</dbReference>
<name>A0A223NPT3_9SPHI</name>
<dbReference type="PANTHER" id="PTHR45453:SF1">
    <property type="entry name" value="PHOSPHATE REGULON SENSOR PROTEIN PHOR"/>
    <property type="match status" value="1"/>
</dbReference>
<dbReference type="EMBL" id="CP022743">
    <property type="protein sequence ID" value="ASU31925.1"/>
    <property type="molecule type" value="Genomic_DNA"/>
</dbReference>
<dbReference type="OrthoDB" id="9804645at2"/>
<evidence type="ECO:0000256" key="5">
    <source>
        <dbReference type="ARBA" id="ARBA00022777"/>
    </source>
</evidence>
<evidence type="ECO:0000256" key="2">
    <source>
        <dbReference type="ARBA" id="ARBA00012438"/>
    </source>
</evidence>
<feature type="domain" description="Histidine kinase" evidence="8">
    <location>
        <begin position="75"/>
        <end position="289"/>
    </location>
</feature>
<dbReference type="SMART" id="SM00387">
    <property type="entry name" value="HATPase_c"/>
    <property type="match status" value="1"/>
</dbReference>
<evidence type="ECO:0000313" key="10">
    <source>
        <dbReference type="Proteomes" id="UP000215002"/>
    </source>
</evidence>
<keyword evidence="4" id="KW-0808">Transferase</keyword>
<feature type="transmembrane region" description="Helical" evidence="7">
    <location>
        <begin position="7"/>
        <end position="24"/>
    </location>
</feature>
<reference evidence="9 10" key="1">
    <citation type="submission" date="2017-08" db="EMBL/GenBank/DDBJ databases">
        <title>Complete genome sequence of Mucilaginibacter sp. strain BJC16-A31.</title>
        <authorList>
            <consortium name="Henan University of Science and Technology"/>
            <person name="You X."/>
        </authorList>
    </citation>
    <scope>NUCLEOTIDE SEQUENCE [LARGE SCALE GENOMIC DNA]</scope>
    <source>
        <strain evidence="9 10">BJC16-A31</strain>
    </source>
</reference>
<dbReference type="InterPro" id="IPR036097">
    <property type="entry name" value="HisK_dim/P_sf"/>
</dbReference>
<sequence>MKRSFVIFYALIIYALAELIWWGYLLTKMMPSSFGMIMGEGSIFIVVFFAGAYSLHRSINRERKLQEQKKNFLLSVTHELKSPLASIKILLQTIQKRDLTKEQTLSFIGKSLMDIERLDDMVENMLLASKIDNRSYTFPKDRFSLSVLVDSIVNRLQITKCEGTQQIIDAEIEPKVEITGDKFALTSVVTNLIENAIKYSGPCETVGVKLFSKDGKVYLEVADHGIGIADQEKNRIFDKFYRVGSEDTRNTKGTGLGLYIVKEVLDKHQASIKVKDNRPAGSIFEVVFG</sequence>
<comment type="catalytic activity">
    <reaction evidence="1">
        <text>ATP + protein L-histidine = ADP + protein N-phospho-L-histidine.</text>
        <dbReference type="EC" id="2.7.13.3"/>
    </reaction>
</comment>
<dbReference type="PANTHER" id="PTHR45453">
    <property type="entry name" value="PHOSPHATE REGULON SENSOR PROTEIN PHOR"/>
    <property type="match status" value="1"/>
</dbReference>
<dbReference type="AlphaFoldDB" id="A0A223NPT3"/>
<dbReference type="InterPro" id="IPR050351">
    <property type="entry name" value="BphY/WalK/GraS-like"/>
</dbReference>
<dbReference type="Gene3D" id="1.10.287.130">
    <property type="match status" value="1"/>
</dbReference>
<dbReference type="EC" id="2.7.13.3" evidence="2"/>
<keyword evidence="7" id="KW-0812">Transmembrane</keyword>
<dbReference type="InterPro" id="IPR003661">
    <property type="entry name" value="HisK_dim/P_dom"/>
</dbReference>
<dbReference type="SUPFAM" id="SSF55874">
    <property type="entry name" value="ATPase domain of HSP90 chaperone/DNA topoisomerase II/histidine kinase"/>
    <property type="match status" value="1"/>
</dbReference>
<dbReference type="PROSITE" id="PS50109">
    <property type="entry name" value="HIS_KIN"/>
    <property type="match status" value="1"/>
</dbReference>
<proteinExistence type="predicted"/>
<evidence type="ECO:0000313" key="9">
    <source>
        <dbReference type="EMBL" id="ASU31925.1"/>
    </source>
</evidence>
<evidence type="ECO:0000256" key="6">
    <source>
        <dbReference type="ARBA" id="ARBA00023012"/>
    </source>
</evidence>
<feature type="transmembrane region" description="Helical" evidence="7">
    <location>
        <begin position="36"/>
        <end position="55"/>
    </location>
</feature>
<keyword evidence="3" id="KW-0597">Phosphoprotein</keyword>
<dbReference type="InterPro" id="IPR036890">
    <property type="entry name" value="HATPase_C_sf"/>
</dbReference>
<dbReference type="RefSeq" id="WP_094568590.1">
    <property type="nucleotide sequence ID" value="NZ_CP022743.1"/>
</dbReference>
<evidence type="ECO:0000259" key="8">
    <source>
        <dbReference type="PROSITE" id="PS50109"/>
    </source>
</evidence>
<protein>
    <recommendedName>
        <fullName evidence="2">histidine kinase</fullName>
        <ecNumber evidence="2">2.7.13.3</ecNumber>
    </recommendedName>
</protein>
<dbReference type="Pfam" id="PF00512">
    <property type="entry name" value="HisKA"/>
    <property type="match status" value="1"/>
</dbReference>
<evidence type="ECO:0000256" key="4">
    <source>
        <dbReference type="ARBA" id="ARBA00022679"/>
    </source>
</evidence>
<dbReference type="CDD" id="cd00075">
    <property type="entry name" value="HATPase"/>
    <property type="match status" value="1"/>
</dbReference>
<organism evidence="9 10">
    <name type="scientific">Mucilaginibacter xinganensis</name>
    <dbReference type="NCBI Taxonomy" id="1234841"/>
    <lineage>
        <taxon>Bacteria</taxon>
        <taxon>Pseudomonadati</taxon>
        <taxon>Bacteroidota</taxon>
        <taxon>Sphingobacteriia</taxon>
        <taxon>Sphingobacteriales</taxon>
        <taxon>Sphingobacteriaceae</taxon>
        <taxon>Mucilaginibacter</taxon>
    </lineage>
</organism>
<dbReference type="Proteomes" id="UP000215002">
    <property type="component" value="Chromosome"/>
</dbReference>
<dbReference type="GO" id="GO:0000155">
    <property type="term" value="F:phosphorelay sensor kinase activity"/>
    <property type="evidence" value="ECO:0007669"/>
    <property type="project" value="InterPro"/>
</dbReference>
<dbReference type="KEGG" id="muc:MuYL_0022"/>
<keyword evidence="7" id="KW-1133">Transmembrane helix</keyword>
<dbReference type="InterPro" id="IPR003594">
    <property type="entry name" value="HATPase_dom"/>
</dbReference>
<keyword evidence="10" id="KW-1185">Reference proteome</keyword>
<dbReference type="Pfam" id="PF02518">
    <property type="entry name" value="HATPase_c"/>
    <property type="match status" value="1"/>
</dbReference>
<keyword evidence="7" id="KW-0472">Membrane</keyword>
<keyword evidence="5 9" id="KW-0418">Kinase</keyword>
<dbReference type="GO" id="GO:0004721">
    <property type="term" value="F:phosphoprotein phosphatase activity"/>
    <property type="evidence" value="ECO:0007669"/>
    <property type="project" value="TreeGrafter"/>
</dbReference>
<dbReference type="PRINTS" id="PR00344">
    <property type="entry name" value="BCTRLSENSOR"/>
</dbReference>
<evidence type="ECO:0000256" key="7">
    <source>
        <dbReference type="SAM" id="Phobius"/>
    </source>
</evidence>
<dbReference type="FunFam" id="3.30.565.10:FF:000006">
    <property type="entry name" value="Sensor histidine kinase WalK"/>
    <property type="match status" value="1"/>
</dbReference>
<dbReference type="CDD" id="cd00082">
    <property type="entry name" value="HisKA"/>
    <property type="match status" value="1"/>
</dbReference>
<dbReference type="GO" id="GO:0005886">
    <property type="term" value="C:plasma membrane"/>
    <property type="evidence" value="ECO:0007669"/>
    <property type="project" value="TreeGrafter"/>
</dbReference>